<sequence>QEPGIVVSNNNTSNMSIENIYTNTNSTHPIHKFEKNKMKHMFRKVWGSVTTQELATDLNAITDDLEKENKLPTQIAQNKTTINSSTELPFSFSDKVTTSKHLINNIFLPNLKK</sequence>
<organism evidence="1">
    <name type="scientific">Graphocephala atropunctata</name>
    <dbReference type="NCBI Taxonomy" id="36148"/>
    <lineage>
        <taxon>Eukaryota</taxon>
        <taxon>Metazoa</taxon>
        <taxon>Ecdysozoa</taxon>
        <taxon>Arthropoda</taxon>
        <taxon>Hexapoda</taxon>
        <taxon>Insecta</taxon>
        <taxon>Pterygota</taxon>
        <taxon>Neoptera</taxon>
        <taxon>Paraneoptera</taxon>
        <taxon>Hemiptera</taxon>
        <taxon>Auchenorrhyncha</taxon>
        <taxon>Membracoidea</taxon>
        <taxon>Cicadellidae</taxon>
        <taxon>Cicadellinae</taxon>
        <taxon>Cicadellini</taxon>
        <taxon>Graphocephala</taxon>
    </lineage>
</organism>
<proteinExistence type="predicted"/>
<dbReference type="AlphaFoldDB" id="A0A1B6KE20"/>
<gene>
    <name evidence="1" type="ORF">g.51169</name>
</gene>
<protein>
    <submittedName>
        <fullName evidence="1">Uncharacterized protein</fullName>
    </submittedName>
</protein>
<feature type="non-terminal residue" evidence="1">
    <location>
        <position position="113"/>
    </location>
</feature>
<name>A0A1B6KE20_9HEMI</name>
<dbReference type="EMBL" id="GEBQ01030274">
    <property type="protein sequence ID" value="JAT09703.1"/>
    <property type="molecule type" value="Transcribed_RNA"/>
</dbReference>
<reference evidence="1" key="1">
    <citation type="submission" date="2015-11" db="EMBL/GenBank/DDBJ databases">
        <title>De novo transcriptome assembly of four potential Pierce s Disease insect vectors from Arizona vineyards.</title>
        <authorList>
            <person name="Tassone E.E."/>
        </authorList>
    </citation>
    <scope>NUCLEOTIDE SEQUENCE</scope>
</reference>
<evidence type="ECO:0000313" key="1">
    <source>
        <dbReference type="EMBL" id="JAT09703.1"/>
    </source>
</evidence>
<accession>A0A1B6KE20</accession>
<feature type="non-terminal residue" evidence="1">
    <location>
        <position position="1"/>
    </location>
</feature>